<organism evidence="2 3">
    <name type="scientific">Enterococcus rivorum</name>
    <dbReference type="NCBI Taxonomy" id="762845"/>
    <lineage>
        <taxon>Bacteria</taxon>
        <taxon>Bacillati</taxon>
        <taxon>Bacillota</taxon>
        <taxon>Bacilli</taxon>
        <taxon>Lactobacillales</taxon>
        <taxon>Enterococcaceae</taxon>
        <taxon>Enterococcus</taxon>
    </lineage>
</organism>
<gene>
    <name evidence="2" type="ORF">BCR26_17425</name>
</gene>
<keyword evidence="1" id="KW-0812">Transmembrane</keyword>
<dbReference type="RefSeq" id="WP_069699887.1">
    <property type="nucleotide sequence ID" value="NZ_JAGGMA010000062.1"/>
</dbReference>
<accession>A0A1E5KTB8</accession>
<proteinExistence type="predicted"/>
<name>A0A1E5KTB8_9ENTE</name>
<evidence type="ECO:0000313" key="2">
    <source>
        <dbReference type="EMBL" id="OEH81142.1"/>
    </source>
</evidence>
<evidence type="ECO:0000313" key="3">
    <source>
        <dbReference type="Proteomes" id="UP000095256"/>
    </source>
</evidence>
<protein>
    <submittedName>
        <fullName evidence="2">Uncharacterized protein</fullName>
    </submittedName>
</protein>
<dbReference type="STRING" id="762845.BCR26_17425"/>
<reference evidence="2 3" key="1">
    <citation type="submission" date="2016-09" db="EMBL/GenBank/DDBJ databases">
        <authorList>
            <person name="Capua I."/>
            <person name="De Benedictis P."/>
            <person name="Joannis T."/>
            <person name="Lombin L.H."/>
            <person name="Cattoli G."/>
        </authorList>
    </citation>
    <scope>NUCLEOTIDE SEQUENCE [LARGE SCALE GENOMIC DNA]</scope>
    <source>
        <strain evidence="2 3">LMG 25899</strain>
    </source>
</reference>
<feature type="transmembrane region" description="Helical" evidence="1">
    <location>
        <begin position="9"/>
        <end position="28"/>
    </location>
</feature>
<comment type="caution">
    <text evidence="2">The sequence shown here is derived from an EMBL/GenBank/DDBJ whole genome shotgun (WGS) entry which is preliminary data.</text>
</comment>
<dbReference type="EMBL" id="MIEK01000058">
    <property type="protein sequence ID" value="OEH81142.1"/>
    <property type="molecule type" value="Genomic_DNA"/>
</dbReference>
<dbReference type="Proteomes" id="UP000095256">
    <property type="component" value="Unassembled WGS sequence"/>
</dbReference>
<keyword evidence="3" id="KW-1185">Reference proteome</keyword>
<keyword evidence="1" id="KW-1133">Transmembrane helix</keyword>
<evidence type="ECO:0000256" key="1">
    <source>
        <dbReference type="SAM" id="Phobius"/>
    </source>
</evidence>
<sequence length="75" mass="8626">MYNKLKSKTIFWTSITIGIFLALISQTINNDFLSYSLLSLGILAMFISLFFLVKSGFESTIAVCKYWFHKFKGDI</sequence>
<feature type="transmembrane region" description="Helical" evidence="1">
    <location>
        <begin position="34"/>
        <end position="53"/>
    </location>
</feature>
<keyword evidence="1" id="KW-0472">Membrane</keyword>
<dbReference type="AlphaFoldDB" id="A0A1E5KTB8"/>